<dbReference type="Gene3D" id="3.40.50.360">
    <property type="match status" value="1"/>
</dbReference>
<dbReference type="RefSeq" id="WP_130289539.1">
    <property type="nucleotide sequence ID" value="NZ_SHKL01000001.1"/>
</dbReference>
<sequence>MTSAPADAGPRILALVGSPTPGGKTLTAAHAVLAGARDAGARTTLLDLAGGPSPEAVQVALTDADGIVFASPTHRARCSTLIKSVLEGTQRGAAGETSSPLLGKATAVVQVGASLHHFLAVEDVRSILAGFFAAQVLSPGLYLHSDDYTDDPAGPVPTGPVLTTEAAAVAAAYGRALTEFTAALRAAPGVRALRPQI</sequence>
<dbReference type="SUPFAM" id="SSF52218">
    <property type="entry name" value="Flavoproteins"/>
    <property type="match status" value="1"/>
</dbReference>
<evidence type="ECO:0000313" key="3">
    <source>
        <dbReference type="Proteomes" id="UP000291591"/>
    </source>
</evidence>
<dbReference type="Pfam" id="PF03358">
    <property type="entry name" value="FMN_red"/>
    <property type="match status" value="1"/>
</dbReference>
<organism evidence="2 3">
    <name type="scientific">Pseudonocardia sediminis</name>
    <dbReference type="NCBI Taxonomy" id="1397368"/>
    <lineage>
        <taxon>Bacteria</taxon>
        <taxon>Bacillati</taxon>
        <taxon>Actinomycetota</taxon>
        <taxon>Actinomycetes</taxon>
        <taxon>Pseudonocardiales</taxon>
        <taxon>Pseudonocardiaceae</taxon>
        <taxon>Pseudonocardia</taxon>
    </lineage>
</organism>
<comment type="caution">
    <text evidence="2">The sequence shown here is derived from an EMBL/GenBank/DDBJ whole genome shotgun (WGS) entry which is preliminary data.</text>
</comment>
<gene>
    <name evidence="2" type="ORF">EV383_1864</name>
</gene>
<keyword evidence="3" id="KW-1185">Reference proteome</keyword>
<dbReference type="GO" id="GO:0016491">
    <property type="term" value="F:oxidoreductase activity"/>
    <property type="evidence" value="ECO:0007669"/>
    <property type="project" value="InterPro"/>
</dbReference>
<dbReference type="OrthoDB" id="4945646at2"/>
<dbReference type="EMBL" id="SHKL01000001">
    <property type="protein sequence ID" value="RZT85002.1"/>
    <property type="molecule type" value="Genomic_DNA"/>
</dbReference>
<accession>A0A4Q7UT71</accession>
<proteinExistence type="predicted"/>
<dbReference type="InterPro" id="IPR005025">
    <property type="entry name" value="FMN_Rdtase-like_dom"/>
</dbReference>
<protein>
    <submittedName>
        <fullName evidence="2">FMN reductase</fullName>
    </submittedName>
</protein>
<evidence type="ECO:0000259" key="1">
    <source>
        <dbReference type="Pfam" id="PF03358"/>
    </source>
</evidence>
<dbReference type="Proteomes" id="UP000291591">
    <property type="component" value="Unassembled WGS sequence"/>
</dbReference>
<dbReference type="AlphaFoldDB" id="A0A4Q7UT71"/>
<feature type="domain" description="NADPH-dependent FMN reductase-like" evidence="1">
    <location>
        <begin position="10"/>
        <end position="141"/>
    </location>
</feature>
<name>A0A4Q7UT71_PSEST</name>
<dbReference type="InterPro" id="IPR029039">
    <property type="entry name" value="Flavoprotein-like_sf"/>
</dbReference>
<reference evidence="2 3" key="1">
    <citation type="submission" date="2019-02" db="EMBL/GenBank/DDBJ databases">
        <title>Sequencing the genomes of 1000 actinobacteria strains.</title>
        <authorList>
            <person name="Klenk H.-P."/>
        </authorList>
    </citation>
    <scope>NUCLEOTIDE SEQUENCE [LARGE SCALE GENOMIC DNA]</scope>
    <source>
        <strain evidence="2 3">DSM 45779</strain>
    </source>
</reference>
<evidence type="ECO:0000313" key="2">
    <source>
        <dbReference type="EMBL" id="RZT85002.1"/>
    </source>
</evidence>